<dbReference type="Gene3D" id="3.40.50.300">
    <property type="entry name" value="P-loop containing nucleotide triphosphate hydrolases"/>
    <property type="match status" value="1"/>
</dbReference>
<proteinExistence type="predicted"/>
<sequence length="659" mass="73343">MVQKVKSYNENLQKELLKGWEDFVHYGKEDESVRPVVLQSWKRCLAQRTDPFIDEIARILTPEEFALVEARKEKLIRIARPFINLLYQYVAGTGFVIFLSDEQGVVLLLTGDEEILRINRKINLMEGAIWTEQEAGTNAVGTAIIEQRPMQIVGGEHFCTIHHGITCSGSPIFGVDGELEGVINMSANSENVHPHTLGMVVASAKAIENQLKIEKAMEEISNANIILNSTLESVPQGILNVSVRGEINQLNNRARKLLLIKEENVIGMLLKDTIPCMVNVAKSVQKGLADTMEVTCEDGDAMENLNITIHPYYNNRKEYEGSILIVQKRERVFDLVNKITGAQAEFSFKSIIGKNENFMKAKEIAATAATSNSTVLLLGESGTGKELFAQAIHNASKKKGPFIAVNCSAIPRSLIESELFGYEAGSFTGANRNGRPGKFERAQHGTIFLDEIGDMPLDLQAILLRVLQEKEIVRVGGYRPIPIDARVIAATNQDLVNRVKEGAFREDLFFRLNVITVNIPPLRERKDDIPLLVGALLPQVTKNSQKNITSISTGAMRALKAYDWPGNVRELENVLERSVLLAEGNQLSVNDLPKNVLDLTHQIEERTTKVITLQEAEKMAISHALEQKKSIVDASTALGISRSTLYRKMKEYGLDQMEM</sequence>
<dbReference type="Pfam" id="PF25601">
    <property type="entry name" value="AAA_lid_14"/>
    <property type="match status" value="1"/>
</dbReference>
<protein>
    <submittedName>
        <fullName evidence="7">Sigma-54-dependent Fis family transcriptional regulator</fullName>
    </submittedName>
</protein>
<dbReference type="Gene3D" id="3.30.450.40">
    <property type="match status" value="1"/>
</dbReference>
<feature type="domain" description="Sigma-54 factor interaction" evidence="6">
    <location>
        <begin position="351"/>
        <end position="580"/>
    </location>
</feature>
<dbReference type="InterPro" id="IPR003593">
    <property type="entry name" value="AAA+_ATPase"/>
</dbReference>
<gene>
    <name evidence="7" type="ORF">NVS47_03670</name>
</gene>
<organism evidence="7 8">
    <name type="scientific">Dehalobacterium formicoaceticum</name>
    <dbReference type="NCBI Taxonomy" id="51515"/>
    <lineage>
        <taxon>Bacteria</taxon>
        <taxon>Bacillati</taxon>
        <taxon>Bacillota</taxon>
        <taxon>Clostridia</taxon>
        <taxon>Eubacteriales</taxon>
        <taxon>Peptococcaceae</taxon>
        <taxon>Dehalobacterium</taxon>
    </lineage>
</organism>
<dbReference type="SUPFAM" id="SSF46689">
    <property type="entry name" value="Homeodomain-like"/>
    <property type="match status" value="1"/>
</dbReference>
<dbReference type="Gene3D" id="3.30.450.20">
    <property type="entry name" value="PAS domain"/>
    <property type="match status" value="1"/>
</dbReference>
<keyword evidence="3" id="KW-0805">Transcription regulation</keyword>
<dbReference type="InterPro" id="IPR027417">
    <property type="entry name" value="P-loop_NTPase"/>
</dbReference>
<dbReference type="SUPFAM" id="SSF55781">
    <property type="entry name" value="GAF domain-like"/>
    <property type="match status" value="1"/>
</dbReference>
<dbReference type="InterPro" id="IPR002078">
    <property type="entry name" value="Sigma_54_int"/>
</dbReference>
<dbReference type="InterPro" id="IPR009057">
    <property type="entry name" value="Homeodomain-like_sf"/>
</dbReference>
<dbReference type="InterPro" id="IPR025662">
    <property type="entry name" value="Sigma_54_int_dom_ATP-bd_1"/>
</dbReference>
<keyword evidence="8" id="KW-1185">Reference proteome</keyword>
<dbReference type="InterPro" id="IPR029016">
    <property type="entry name" value="GAF-like_dom_sf"/>
</dbReference>
<dbReference type="PROSITE" id="PS00688">
    <property type="entry name" value="SIGMA54_INTERACT_3"/>
    <property type="match status" value="1"/>
</dbReference>
<dbReference type="Gene3D" id="1.10.8.60">
    <property type="match status" value="1"/>
</dbReference>
<dbReference type="InterPro" id="IPR003018">
    <property type="entry name" value="GAF"/>
</dbReference>
<dbReference type="Pfam" id="PF01590">
    <property type="entry name" value="GAF"/>
    <property type="match status" value="1"/>
</dbReference>
<keyword evidence="4" id="KW-0238">DNA-binding</keyword>
<evidence type="ECO:0000259" key="6">
    <source>
        <dbReference type="PROSITE" id="PS50045"/>
    </source>
</evidence>
<dbReference type="SMART" id="SM00382">
    <property type="entry name" value="AAA"/>
    <property type="match status" value="1"/>
</dbReference>
<dbReference type="InterPro" id="IPR025944">
    <property type="entry name" value="Sigma_54_int_dom_CS"/>
</dbReference>
<dbReference type="CDD" id="cd00009">
    <property type="entry name" value="AAA"/>
    <property type="match status" value="1"/>
</dbReference>
<evidence type="ECO:0000256" key="1">
    <source>
        <dbReference type="ARBA" id="ARBA00022741"/>
    </source>
</evidence>
<dbReference type="InterPro" id="IPR002197">
    <property type="entry name" value="HTH_Fis"/>
</dbReference>
<dbReference type="PANTHER" id="PTHR32071">
    <property type="entry name" value="TRANSCRIPTIONAL REGULATORY PROTEIN"/>
    <property type="match status" value="1"/>
</dbReference>
<evidence type="ECO:0000256" key="5">
    <source>
        <dbReference type="ARBA" id="ARBA00023163"/>
    </source>
</evidence>
<dbReference type="Pfam" id="PF02954">
    <property type="entry name" value="HTH_8"/>
    <property type="match status" value="1"/>
</dbReference>
<keyword evidence="2" id="KW-0067">ATP-binding</keyword>
<dbReference type="PANTHER" id="PTHR32071:SF57">
    <property type="entry name" value="C4-DICARBOXYLATE TRANSPORT TRANSCRIPTIONAL REGULATORY PROTEIN DCTD"/>
    <property type="match status" value="1"/>
</dbReference>
<evidence type="ECO:0000313" key="8">
    <source>
        <dbReference type="Proteomes" id="UP001524944"/>
    </source>
</evidence>
<dbReference type="SUPFAM" id="SSF52540">
    <property type="entry name" value="P-loop containing nucleoside triphosphate hydrolases"/>
    <property type="match status" value="1"/>
</dbReference>
<dbReference type="InterPro" id="IPR058031">
    <property type="entry name" value="AAA_lid_NorR"/>
</dbReference>
<keyword evidence="1" id="KW-0547">Nucleotide-binding</keyword>
<evidence type="ECO:0000313" key="7">
    <source>
        <dbReference type="EMBL" id="MCR6544619.1"/>
    </source>
</evidence>
<dbReference type="RefSeq" id="WP_257912115.1">
    <property type="nucleotide sequence ID" value="NZ_JANPWE010000001.1"/>
</dbReference>
<accession>A0ABT1Y176</accession>
<dbReference type="PROSITE" id="PS00675">
    <property type="entry name" value="SIGMA54_INTERACT_1"/>
    <property type="match status" value="1"/>
</dbReference>
<comment type="caution">
    <text evidence="7">The sequence shown here is derived from an EMBL/GenBank/DDBJ whole genome shotgun (WGS) entry which is preliminary data.</text>
</comment>
<evidence type="ECO:0000256" key="4">
    <source>
        <dbReference type="ARBA" id="ARBA00023125"/>
    </source>
</evidence>
<dbReference type="Proteomes" id="UP001524944">
    <property type="component" value="Unassembled WGS sequence"/>
</dbReference>
<name>A0ABT1Y176_9FIRM</name>
<dbReference type="Pfam" id="PF00158">
    <property type="entry name" value="Sigma54_activat"/>
    <property type="match status" value="1"/>
</dbReference>
<evidence type="ECO:0000256" key="2">
    <source>
        <dbReference type="ARBA" id="ARBA00022840"/>
    </source>
</evidence>
<reference evidence="7 8" key="1">
    <citation type="submission" date="2022-08" db="EMBL/GenBank/DDBJ databases">
        <title>Proteogenomics of the novel Dehalobacterium formicoaceticum strain EZ94 highlights a key role of methyltransferases during anaerobic dichloromethane degradation.</title>
        <authorList>
            <person name="Wasmund K."/>
        </authorList>
    </citation>
    <scope>NUCLEOTIDE SEQUENCE [LARGE SCALE GENOMIC DNA]</scope>
    <source>
        <strain evidence="7 8">EZ94</strain>
    </source>
</reference>
<dbReference type="PROSITE" id="PS50045">
    <property type="entry name" value="SIGMA54_INTERACT_4"/>
    <property type="match status" value="1"/>
</dbReference>
<dbReference type="Gene3D" id="1.10.10.60">
    <property type="entry name" value="Homeodomain-like"/>
    <property type="match status" value="1"/>
</dbReference>
<keyword evidence="5" id="KW-0804">Transcription</keyword>
<evidence type="ECO:0000256" key="3">
    <source>
        <dbReference type="ARBA" id="ARBA00023015"/>
    </source>
</evidence>
<dbReference type="EMBL" id="JANPWE010000001">
    <property type="protein sequence ID" value="MCR6544619.1"/>
    <property type="molecule type" value="Genomic_DNA"/>
</dbReference>